<sequence length="254" mass="28259">MEAKGIRVKSRAKSNQAKKHIRLKHTMIPTMLSKHWRLAILAVALLATFASARCGNARCDTRGLATTKSFEDVFWATAFPHHFATSGHRRQNHRQQPPRAHHRNYHEVVGGGSYTYSVHEDDDSITLNMVLPGYSSNMIDLELKTTTQFGEMQRSLSVSPNVKKGGKDNKAPTPFSPTVFSIDGRVDAGSITSMMKNGILEIVGKKIQPTVDKTSLPIIEEVSVEEEQDDHVEVKVEEPSPNDSPDVEIKTDED</sequence>
<gene>
    <name evidence="2" type="ORF">TrVE_jg4894</name>
</gene>
<evidence type="ECO:0000256" key="1">
    <source>
        <dbReference type="SAM" id="MobiDB-lite"/>
    </source>
</evidence>
<dbReference type="CDD" id="cd00298">
    <property type="entry name" value="ACD_sHsps_p23-like"/>
    <property type="match status" value="1"/>
</dbReference>
<comment type="caution">
    <text evidence="2">The sequence shown here is derived from an EMBL/GenBank/DDBJ whole genome shotgun (WGS) entry which is preliminary data.</text>
</comment>
<protein>
    <recommendedName>
        <fullName evidence="4">SHSP domain-containing protein</fullName>
    </recommendedName>
</protein>
<feature type="region of interest" description="Disordered" evidence="1">
    <location>
        <begin position="222"/>
        <end position="254"/>
    </location>
</feature>
<proteinExistence type="predicted"/>
<reference evidence="3" key="1">
    <citation type="journal article" date="2023" name="Commun. Biol.">
        <title>Genome analysis of Parmales, the sister group of diatoms, reveals the evolutionary specialization of diatoms from phago-mixotrophs to photoautotrophs.</title>
        <authorList>
            <person name="Ban H."/>
            <person name="Sato S."/>
            <person name="Yoshikawa S."/>
            <person name="Yamada K."/>
            <person name="Nakamura Y."/>
            <person name="Ichinomiya M."/>
            <person name="Sato N."/>
            <person name="Blanc-Mathieu R."/>
            <person name="Endo H."/>
            <person name="Kuwata A."/>
            <person name="Ogata H."/>
        </authorList>
    </citation>
    <scope>NUCLEOTIDE SEQUENCE [LARGE SCALE GENOMIC DNA]</scope>
    <source>
        <strain evidence="3">NIES 3699</strain>
    </source>
</reference>
<organism evidence="2 3">
    <name type="scientific">Triparma verrucosa</name>
    <dbReference type="NCBI Taxonomy" id="1606542"/>
    <lineage>
        <taxon>Eukaryota</taxon>
        <taxon>Sar</taxon>
        <taxon>Stramenopiles</taxon>
        <taxon>Ochrophyta</taxon>
        <taxon>Bolidophyceae</taxon>
        <taxon>Parmales</taxon>
        <taxon>Triparmaceae</taxon>
        <taxon>Triparma</taxon>
    </lineage>
</organism>
<name>A0A9W7BN99_9STRA</name>
<keyword evidence="3" id="KW-1185">Reference proteome</keyword>
<evidence type="ECO:0008006" key="4">
    <source>
        <dbReference type="Google" id="ProtNLM"/>
    </source>
</evidence>
<dbReference type="Proteomes" id="UP001165160">
    <property type="component" value="Unassembled WGS sequence"/>
</dbReference>
<dbReference type="Gene3D" id="2.60.40.790">
    <property type="match status" value="1"/>
</dbReference>
<accession>A0A9W7BN99</accession>
<dbReference type="AlphaFoldDB" id="A0A9W7BN99"/>
<dbReference type="SUPFAM" id="SSF49764">
    <property type="entry name" value="HSP20-like chaperones"/>
    <property type="match status" value="1"/>
</dbReference>
<dbReference type="InterPro" id="IPR008978">
    <property type="entry name" value="HSP20-like_chaperone"/>
</dbReference>
<dbReference type="EMBL" id="BRXX01000154">
    <property type="protein sequence ID" value="GMH94391.1"/>
    <property type="molecule type" value="Genomic_DNA"/>
</dbReference>
<evidence type="ECO:0000313" key="3">
    <source>
        <dbReference type="Proteomes" id="UP001165160"/>
    </source>
</evidence>
<evidence type="ECO:0000313" key="2">
    <source>
        <dbReference type="EMBL" id="GMH94391.1"/>
    </source>
</evidence>
<feature type="region of interest" description="Disordered" evidence="1">
    <location>
        <begin position="156"/>
        <end position="176"/>
    </location>
</feature>